<evidence type="ECO:0000256" key="3">
    <source>
        <dbReference type="ARBA" id="ARBA00022833"/>
    </source>
</evidence>
<name>A0A1E3PNN2_9ASCO</name>
<keyword evidence="2 5" id="KW-0479">Metal-binding</keyword>
<sequence length="148" mass="16206">MSASSTIGSASSSASSSTQRSPEQWRAVLSPAQFRVLRQAGTEPPNSYNKAEYSPGKIAPSQSYHCVGCDAPLYRGSTLFDSHCGWPAFYEAIDGALDLVRDTSMGMTRTEMRCANCKSHLGHVFYDEGYKNPTNERHCVNSVCLKLK</sequence>
<dbReference type="EMBL" id="KV454407">
    <property type="protein sequence ID" value="ODQ66900.1"/>
    <property type="molecule type" value="Genomic_DNA"/>
</dbReference>
<evidence type="ECO:0000256" key="6">
    <source>
        <dbReference type="SAM" id="MobiDB-lite"/>
    </source>
</evidence>
<dbReference type="GO" id="GO:0030091">
    <property type="term" value="P:protein repair"/>
    <property type="evidence" value="ECO:0007669"/>
    <property type="project" value="InterPro"/>
</dbReference>
<comment type="similarity">
    <text evidence="1 5">Belongs to the MsrB Met sulfoxide reductase family.</text>
</comment>
<feature type="domain" description="MsrB" evidence="7">
    <location>
        <begin position="22"/>
        <end position="148"/>
    </location>
</feature>
<comment type="cofactor">
    <cofactor evidence="5">
        <name>Zn(2+)</name>
        <dbReference type="ChEBI" id="CHEBI:29105"/>
    </cofactor>
    <text evidence="5">Binds 1 zinc ion per subunit.</text>
</comment>
<dbReference type="PANTHER" id="PTHR46081:SF8">
    <property type="entry name" value="PEPTIDE METHIONINE SULFOXIDE REDUCTASE 2"/>
    <property type="match status" value="1"/>
</dbReference>
<evidence type="ECO:0000313" key="8">
    <source>
        <dbReference type="EMBL" id="ODQ66900.1"/>
    </source>
</evidence>
<evidence type="ECO:0000256" key="5">
    <source>
        <dbReference type="RuleBase" id="RU365044"/>
    </source>
</evidence>
<dbReference type="OrthoDB" id="44061at2759"/>
<gene>
    <name evidence="8" type="ORF">NADFUDRAFT_21952</name>
</gene>
<dbReference type="GO" id="GO:0046872">
    <property type="term" value="F:metal ion binding"/>
    <property type="evidence" value="ECO:0007669"/>
    <property type="project" value="UniProtKB-KW"/>
</dbReference>
<dbReference type="EC" id="1.8.4.12" evidence="5"/>
<keyword evidence="9" id="KW-1185">Reference proteome</keyword>
<dbReference type="InterPro" id="IPR028427">
    <property type="entry name" value="Met_Sox_Rdtase_MsrB"/>
</dbReference>
<evidence type="ECO:0000256" key="4">
    <source>
        <dbReference type="ARBA" id="ARBA00023002"/>
    </source>
</evidence>
<protein>
    <recommendedName>
        <fullName evidence="5">Peptide-methionine (R)-S-oxide reductase</fullName>
        <ecNumber evidence="5">1.8.4.12</ecNumber>
    </recommendedName>
</protein>
<organism evidence="8 9">
    <name type="scientific">Nadsonia fulvescens var. elongata DSM 6958</name>
    <dbReference type="NCBI Taxonomy" id="857566"/>
    <lineage>
        <taxon>Eukaryota</taxon>
        <taxon>Fungi</taxon>
        <taxon>Dikarya</taxon>
        <taxon>Ascomycota</taxon>
        <taxon>Saccharomycotina</taxon>
        <taxon>Dipodascomycetes</taxon>
        <taxon>Dipodascales</taxon>
        <taxon>Dipodascales incertae sedis</taxon>
        <taxon>Nadsonia</taxon>
    </lineage>
</organism>
<dbReference type="GO" id="GO:0034599">
    <property type="term" value="P:cellular response to oxidative stress"/>
    <property type="evidence" value="ECO:0007669"/>
    <property type="project" value="EnsemblFungi"/>
</dbReference>
<dbReference type="NCBIfam" id="TIGR00357">
    <property type="entry name" value="peptide-methionine (R)-S-oxide reductase MsrB"/>
    <property type="match status" value="1"/>
</dbReference>
<evidence type="ECO:0000256" key="2">
    <source>
        <dbReference type="ARBA" id="ARBA00022723"/>
    </source>
</evidence>
<dbReference type="AlphaFoldDB" id="A0A1E3PNN2"/>
<dbReference type="GO" id="GO:0033743">
    <property type="term" value="F:peptide-methionine (R)-S-oxide reductase activity"/>
    <property type="evidence" value="ECO:0007669"/>
    <property type="project" value="UniProtKB-EC"/>
</dbReference>
<dbReference type="PANTHER" id="PTHR46081">
    <property type="entry name" value="PEPTIDE METHIONINE SULFOXIDE REDUCTASE 2"/>
    <property type="match status" value="1"/>
</dbReference>
<reference evidence="8 9" key="1">
    <citation type="journal article" date="2016" name="Proc. Natl. Acad. Sci. U.S.A.">
        <title>Comparative genomics of biotechnologically important yeasts.</title>
        <authorList>
            <person name="Riley R."/>
            <person name="Haridas S."/>
            <person name="Wolfe K.H."/>
            <person name="Lopes M.R."/>
            <person name="Hittinger C.T."/>
            <person name="Goeker M."/>
            <person name="Salamov A.A."/>
            <person name="Wisecaver J.H."/>
            <person name="Long T.M."/>
            <person name="Calvey C.H."/>
            <person name="Aerts A.L."/>
            <person name="Barry K.W."/>
            <person name="Choi C."/>
            <person name="Clum A."/>
            <person name="Coughlan A.Y."/>
            <person name="Deshpande S."/>
            <person name="Douglass A.P."/>
            <person name="Hanson S.J."/>
            <person name="Klenk H.-P."/>
            <person name="LaButti K.M."/>
            <person name="Lapidus A."/>
            <person name="Lindquist E.A."/>
            <person name="Lipzen A.M."/>
            <person name="Meier-Kolthoff J.P."/>
            <person name="Ohm R.A."/>
            <person name="Otillar R.P."/>
            <person name="Pangilinan J.L."/>
            <person name="Peng Y."/>
            <person name="Rokas A."/>
            <person name="Rosa C.A."/>
            <person name="Scheuner C."/>
            <person name="Sibirny A.A."/>
            <person name="Slot J.C."/>
            <person name="Stielow J.B."/>
            <person name="Sun H."/>
            <person name="Kurtzman C.P."/>
            <person name="Blackwell M."/>
            <person name="Grigoriev I.V."/>
            <person name="Jeffries T.W."/>
        </authorList>
    </citation>
    <scope>NUCLEOTIDE SEQUENCE [LARGE SCALE GENOMIC DNA]</scope>
    <source>
        <strain evidence="8 9">DSM 6958</strain>
    </source>
</reference>
<dbReference type="Pfam" id="PF01641">
    <property type="entry name" value="SelR"/>
    <property type="match status" value="1"/>
</dbReference>
<dbReference type="Gene3D" id="2.170.150.20">
    <property type="entry name" value="Peptide methionine sulfoxide reductase"/>
    <property type="match status" value="1"/>
</dbReference>
<feature type="compositionally biased region" description="Low complexity" evidence="6">
    <location>
        <begin position="1"/>
        <end position="17"/>
    </location>
</feature>
<dbReference type="InterPro" id="IPR002579">
    <property type="entry name" value="Met_Sox_Rdtase_MsrB_dom"/>
</dbReference>
<dbReference type="Proteomes" id="UP000095009">
    <property type="component" value="Unassembled WGS sequence"/>
</dbReference>
<comment type="catalytic activity">
    <reaction evidence="5">
        <text>L-methionyl-[protein] + [thioredoxin]-disulfide + H2O = L-methionyl-(R)-S-oxide-[protein] + [thioredoxin]-dithiol</text>
        <dbReference type="Rhea" id="RHEA:24164"/>
        <dbReference type="Rhea" id="RHEA-COMP:10698"/>
        <dbReference type="Rhea" id="RHEA-COMP:10700"/>
        <dbReference type="Rhea" id="RHEA-COMP:12313"/>
        <dbReference type="Rhea" id="RHEA-COMP:12314"/>
        <dbReference type="ChEBI" id="CHEBI:15377"/>
        <dbReference type="ChEBI" id="CHEBI:16044"/>
        <dbReference type="ChEBI" id="CHEBI:29950"/>
        <dbReference type="ChEBI" id="CHEBI:45764"/>
        <dbReference type="ChEBI" id="CHEBI:50058"/>
        <dbReference type="EC" id="1.8.4.12"/>
    </reaction>
</comment>
<evidence type="ECO:0000256" key="1">
    <source>
        <dbReference type="ARBA" id="ARBA00007174"/>
    </source>
</evidence>
<keyword evidence="3 5" id="KW-0862">Zinc</keyword>
<evidence type="ECO:0000259" key="7">
    <source>
        <dbReference type="PROSITE" id="PS51790"/>
    </source>
</evidence>
<dbReference type="GO" id="GO:0005739">
    <property type="term" value="C:mitochondrion"/>
    <property type="evidence" value="ECO:0007669"/>
    <property type="project" value="EnsemblFungi"/>
</dbReference>
<evidence type="ECO:0000313" key="9">
    <source>
        <dbReference type="Proteomes" id="UP000095009"/>
    </source>
</evidence>
<keyword evidence="4 5" id="KW-0560">Oxidoreductase</keyword>
<dbReference type="PROSITE" id="PS51790">
    <property type="entry name" value="MSRB"/>
    <property type="match status" value="1"/>
</dbReference>
<accession>A0A1E3PNN2</accession>
<dbReference type="InterPro" id="IPR011057">
    <property type="entry name" value="Mss4-like_sf"/>
</dbReference>
<dbReference type="STRING" id="857566.A0A1E3PNN2"/>
<feature type="region of interest" description="Disordered" evidence="6">
    <location>
        <begin position="1"/>
        <end position="24"/>
    </location>
</feature>
<dbReference type="SUPFAM" id="SSF51316">
    <property type="entry name" value="Mss4-like"/>
    <property type="match status" value="1"/>
</dbReference>
<proteinExistence type="inferred from homology"/>